<gene>
    <name evidence="1" type="ORF">B296_00046810</name>
</gene>
<proteinExistence type="predicted"/>
<feature type="non-terminal residue" evidence="1">
    <location>
        <position position="1"/>
    </location>
</feature>
<sequence length="118" mass="13686">RERDRWKKPRRDYECHRDLLLLRHSPLLRLPQGPTVRLRVSLLLREQMGTLESWRKAYGALKDTTTVRLAKVNSEFKVRSPPSYPNHNRYHFCAPFILESDTGTSSLMSSDSCAVEGS</sequence>
<evidence type="ECO:0000313" key="1">
    <source>
        <dbReference type="EMBL" id="RRT43332.1"/>
    </source>
</evidence>
<comment type="caution">
    <text evidence="1">The sequence shown here is derived from an EMBL/GenBank/DDBJ whole genome shotgun (WGS) entry which is preliminary data.</text>
</comment>
<dbReference type="AlphaFoldDB" id="A0A426XV31"/>
<evidence type="ECO:0000313" key="2">
    <source>
        <dbReference type="Proteomes" id="UP000287651"/>
    </source>
</evidence>
<protein>
    <submittedName>
        <fullName evidence="1">Uncharacterized protein</fullName>
    </submittedName>
</protein>
<accession>A0A426XV31</accession>
<dbReference type="Proteomes" id="UP000287651">
    <property type="component" value="Unassembled WGS sequence"/>
</dbReference>
<organism evidence="1 2">
    <name type="scientific">Ensete ventricosum</name>
    <name type="common">Abyssinian banana</name>
    <name type="synonym">Musa ensete</name>
    <dbReference type="NCBI Taxonomy" id="4639"/>
    <lineage>
        <taxon>Eukaryota</taxon>
        <taxon>Viridiplantae</taxon>
        <taxon>Streptophyta</taxon>
        <taxon>Embryophyta</taxon>
        <taxon>Tracheophyta</taxon>
        <taxon>Spermatophyta</taxon>
        <taxon>Magnoliopsida</taxon>
        <taxon>Liliopsida</taxon>
        <taxon>Zingiberales</taxon>
        <taxon>Musaceae</taxon>
        <taxon>Ensete</taxon>
    </lineage>
</organism>
<reference evidence="1 2" key="1">
    <citation type="journal article" date="2014" name="Agronomy (Basel)">
        <title>A Draft Genome Sequence for Ensete ventricosum, the Drought-Tolerant Tree Against Hunger.</title>
        <authorList>
            <person name="Harrison J."/>
            <person name="Moore K.A."/>
            <person name="Paszkiewicz K."/>
            <person name="Jones T."/>
            <person name="Grant M."/>
            <person name="Ambacheew D."/>
            <person name="Muzemil S."/>
            <person name="Studholme D.J."/>
        </authorList>
    </citation>
    <scope>NUCLEOTIDE SEQUENCE [LARGE SCALE GENOMIC DNA]</scope>
</reference>
<dbReference type="EMBL" id="AMZH03017235">
    <property type="protein sequence ID" value="RRT43332.1"/>
    <property type="molecule type" value="Genomic_DNA"/>
</dbReference>
<name>A0A426XV31_ENSVE</name>